<keyword evidence="4" id="KW-0805">Transcription regulation</keyword>
<keyword evidence="1" id="KW-0479">Metal-binding</keyword>
<evidence type="ECO:0000256" key="2">
    <source>
        <dbReference type="ARBA" id="ARBA00022771"/>
    </source>
</evidence>
<evidence type="ECO:0000256" key="5">
    <source>
        <dbReference type="ARBA" id="ARBA00023125"/>
    </source>
</evidence>
<dbReference type="GO" id="GO:0008270">
    <property type="term" value="F:zinc ion binding"/>
    <property type="evidence" value="ECO:0007669"/>
    <property type="project" value="UniProtKB-KW"/>
</dbReference>
<keyword evidence="2" id="KW-0863">Zinc-finger</keyword>
<accession>A0AA36G1L1</accession>
<sequence length="345" mass="38252">MNAVEIVAYFVDGRMPGTYLTIDSLVHLKAQGNKTQTRINEMSVELKEALIFEVNSVYSGAYALMNLLSSNASIDVMVDQYAEMGIMAPNPKELPKYVVRHGIVDEVLGSNGGLMREIIDKSKRACDPYGCVCPAGLQESRTHFDVFLGAILKSKAKLRSAKIKMSLLVTLLDEHIEQLGFVYEEAVAVRGRDDKLTEWFNKFESDQPLLRKQSLVSLCACFTALGDGTMVEECEPSADSEGSGSDSADEGVIQSHKGGRVKREDGTCTWCKDRTEVSKHFGPETCDKCNRRYRRALREYIEGQPCTCGGKSAKKRCALCTIMEAERIGMQRANYKPRTIAKKGT</sequence>
<evidence type="ECO:0000313" key="9">
    <source>
        <dbReference type="EMBL" id="CAJ0576167.1"/>
    </source>
</evidence>
<feature type="domain" description="Nuclear receptor" evidence="8">
    <location>
        <begin position="265"/>
        <end position="337"/>
    </location>
</feature>
<dbReference type="Proteomes" id="UP001177023">
    <property type="component" value="Unassembled WGS sequence"/>
</dbReference>
<dbReference type="InterPro" id="IPR001628">
    <property type="entry name" value="Znf_hrmn_rcpt"/>
</dbReference>
<proteinExistence type="predicted"/>
<keyword evidence="10" id="KW-1185">Reference proteome</keyword>
<keyword evidence="5" id="KW-0238">DNA-binding</keyword>
<dbReference type="EMBL" id="CATQJA010002642">
    <property type="protein sequence ID" value="CAJ0576167.1"/>
    <property type="molecule type" value="Genomic_DNA"/>
</dbReference>
<dbReference type="GO" id="GO:0003700">
    <property type="term" value="F:DNA-binding transcription factor activity"/>
    <property type="evidence" value="ECO:0007669"/>
    <property type="project" value="InterPro"/>
</dbReference>
<feature type="region of interest" description="Disordered" evidence="7">
    <location>
        <begin position="233"/>
        <end position="258"/>
    </location>
</feature>
<protein>
    <recommendedName>
        <fullName evidence="8">Nuclear receptor domain-containing protein</fullName>
    </recommendedName>
</protein>
<dbReference type="AlphaFoldDB" id="A0AA36G1L1"/>
<reference evidence="9" key="1">
    <citation type="submission" date="2023-06" db="EMBL/GenBank/DDBJ databases">
        <authorList>
            <person name="Delattre M."/>
        </authorList>
    </citation>
    <scope>NUCLEOTIDE SEQUENCE</scope>
    <source>
        <strain evidence="9">AF72</strain>
    </source>
</reference>
<evidence type="ECO:0000256" key="4">
    <source>
        <dbReference type="ARBA" id="ARBA00023015"/>
    </source>
</evidence>
<dbReference type="GO" id="GO:0043565">
    <property type="term" value="F:sequence-specific DNA binding"/>
    <property type="evidence" value="ECO:0007669"/>
    <property type="project" value="InterPro"/>
</dbReference>
<feature type="non-terminal residue" evidence="9">
    <location>
        <position position="345"/>
    </location>
</feature>
<evidence type="ECO:0000256" key="3">
    <source>
        <dbReference type="ARBA" id="ARBA00022833"/>
    </source>
</evidence>
<evidence type="ECO:0000313" key="10">
    <source>
        <dbReference type="Proteomes" id="UP001177023"/>
    </source>
</evidence>
<gene>
    <name evidence="9" type="ORF">MSPICULIGERA_LOCUS14466</name>
</gene>
<organism evidence="9 10">
    <name type="scientific">Mesorhabditis spiculigera</name>
    <dbReference type="NCBI Taxonomy" id="96644"/>
    <lineage>
        <taxon>Eukaryota</taxon>
        <taxon>Metazoa</taxon>
        <taxon>Ecdysozoa</taxon>
        <taxon>Nematoda</taxon>
        <taxon>Chromadorea</taxon>
        <taxon>Rhabditida</taxon>
        <taxon>Rhabditina</taxon>
        <taxon>Rhabditomorpha</taxon>
        <taxon>Rhabditoidea</taxon>
        <taxon>Rhabditidae</taxon>
        <taxon>Mesorhabditinae</taxon>
        <taxon>Mesorhabditis</taxon>
    </lineage>
</organism>
<dbReference type="PROSITE" id="PS51030">
    <property type="entry name" value="NUCLEAR_REC_DBD_2"/>
    <property type="match status" value="1"/>
</dbReference>
<evidence type="ECO:0000256" key="7">
    <source>
        <dbReference type="SAM" id="MobiDB-lite"/>
    </source>
</evidence>
<evidence type="ECO:0000259" key="8">
    <source>
        <dbReference type="PROSITE" id="PS51030"/>
    </source>
</evidence>
<evidence type="ECO:0000256" key="6">
    <source>
        <dbReference type="ARBA" id="ARBA00023163"/>
    </source>
</evidence>
<keyword evidence="3" id="KW-0862">Zinc</keyword>
<keyword evidence="6" id="KW-0804">Transcription</keyword>
<name>A0AA36G1L1_9BILA</name>
<evidence type="ECO:0000256" key="1">
    <source>
        <dbReference type="ARBA" id="ARBA00022723"/>
    </source>
</evidence>
<comment type="caution">
    <text evidence="9">The sequence shown here is derived from an EMBL/GenBank/DDBJ whole genome shotgun (WGS) entry which is preliminary data.</text>
</comment>